<evidence type="ECO:0000313" key="3">
    <source>
        <dbReference type="EMBL" id="CAD7287887.1"/>
    </source>
</evidence>
<sequence>MQRRNFLKGAAAVAAGASSVNASSFISDNLMNETCQQR</sequence>
<evidence type="ECO:0008006" key="5">
    <source>
        <dbReference type="Google" id="ProtNLM"/>
    </source>
</evidence>
<dbReference type="Proteomes" id="UP000789359">
    <property type="component" value="Unassembled WGS sequence"/>
</dbReference>
<comment type="caution">
    <text evidence="3">The sequence shown here is derived from an EMBL/GenBank/DDBJ whole genome shotgun (WGS) entry which is preliminary data.</text>
</comment>
<protein>
    <recommendedName>
        <fullName evidence="5">Twin-arginine translocation signal domain-containing protein</fullName>
    </recommendedName>
</protein>
<dbReference type="InterPro" id="IPR019546">
    <property type="entry name" value="TAT_signal_bac_arc"/>
</dbReference>
<dbReference type="EMBL" id="CAJHOE010000002">
    <property type="protein sequence ID" value="CAD7287887.1"/>
    <property type="molecule type" value="Genomic_DNA"/>
</dbReference>
<feature type="signal peptide" evidence="2">
    <location>
        <begin position="1"/>
        <end position="22"/>
    </location>
</feature>
<keyword evidence="2" id="KW-0732">Signal</keyword>
<accession>A0ABN7KAU5</accession>
<proteinExistence type="predicted"/>
<evidence type="ECO:0000256" key="1">
    <source>
        <dbReference type="ARBA" id="ARBA00022505"/>
    </source>
</evidence>
<reference evidence="3 4" key="1">
    <citation type="submission" date="2020-11" db="EMBL/GenBank/DDBJ databases">
        <authorList>
            <person name="Peeters C."/>
        </authorList>
    </citation>
    <scope>NUCLEOTIDE SEQUENCE [LARGE SCALE GENOMIC DNA]</scope>
    <source>
        <strain evidence="3 4">LMG 8286</strain>
    </source>
</reference>
<keyword evidence="4" id="KW-1185">Reference proteome</keyword>
<gene>
    <name evidence="3" type="ORF">LMG8286_00985</name>
</gene>
<dbReference type="Pfam" id="PF10518">
    <property type="entry name" value="TAT_signal"/>
    <property type="match status" value="1"/>
</dbReference>
<name>A0ABN7KAU5_9BACT</name>
<keyword evidence="1" id="KW-0500">Molybdenum</keyword>
<organism evidence="3 4">
    <name type="scientific">Campylobacter suis</name>
    <dbReference type="NCBI Taxonomy" id="2790657"/>
    <lineage>
        <taxon>Bacteria</taxon>
        <taxon>Pseudomonadati</taxon>
        <taxon>Campylobacterota</taxon>
        <taxon>Epsilonproteobacteria</taxon>
        <taxon>Campylobacterales</taxon>
        <taxon>Campylobacteraceae</taxon>
        <taxon>Campylobacter</taxon>
    </lineage>
</organism>
<dbReference type="RefSeq" id="WP_230056767.1">
    <property type="nucleotide sequence ID" value="NZ_CAJHOE010000002.1"/>
</dbReference>
<evidence type="ECO:0000313" key="4">
    <source>
        <dbReference type="Proteomes" id="UP000789359"/>
    </source>
</evidence>
<evidence type="ECO:0000256" key="2">
    <source>
        <dbReference type="SAM" id="SignalP"/>
    </source>
</evidence>
<feature type="chain" id="PRO_5046101876" description="Twin-arginine translocation signal domain-containing protein" evidence="2">
    <location>
        <begin position="23"/>
        <end position="38"/>
    </location>
</feature>
<dbReference type="NCBIfam" id="TIGR01409">
    <property type="entry name" value="TAT_signal_seq"/>
    <property type="match status" value="1"/>
</dbReference>